<dbReference type="GO" id="GO:0042597">
    <property type="term" value="C:periplasmic space"/>
    <property type="evidence" value="ECO:0007669"/>
    <property type="project" value="UniProtKB-ARBA"/>
</dbReference>
<dbReference type="EMBL" id="JACCFJ010000001">
    <property type="protein sequence ID" value="NYI83801.1"/>
    <property type="molecule type" value="Genomic_DNA"/>
</dbReference>
<dbReference type="Proteomes" id="UP000587002">
    <property type="component" value="Unassembled WGS sequence"/>
</dbReference>
<organism evidence="8 9">
    <name type="scientific">Saccharopolyspora hordei</name>
    <dbReference type="NCBI Taxonomy" id="1838"/>
    <lineage>
        <taxon>Bacteria</taxon>
        <taxon>Bacillati</taxon>
        <taxon>Actinomycetota</taxon>
        <taxon>Actinomycetes</taxon>
        <taxon>Pseudonocardiales</taxon>
        <taxon>Pseudonocardiaceae</taxon>
        <taxon>Saccharopolyspora</taxon>
    </lineage>
</organism>
<keyword evidence="5" id="KW-0812">Transmembrane</keyword>
<name>A0A853ARE0_9PSEU</name>
<dbReference type="AlphaFoldDB" id="A0A853ARE0"/>
<dbReference type="SUPFAM" id="SSF53850">
    <property type="entry name" value="Periplasmic binding protein-like II"/>
    <property type="match status" value="1"/>
</dbReference>
<dbReference type="PANTHER" id="PTHR30290:SF10">
    <property type="entry name" value="PERIPLASMIC OLIGOPEPTIDE-BINDING PROTEIN-RELATED"/>
    <property type="match status" value="1"/>
</dbReference>
<comment type="caution">
    <text evidence="8">The sequence shown here is derived from an EMBL/GenBank/DDBJ whole genome shotgun (WGS) entry which is preliminary data.</text>
</comment>
<dbReference type="GO" id="GO:1904680">
    <property type="term" value="F:peptide transmembrane transporter activity"/>
    <property type="evidence" value="ECO:0007669"/>
    <property type="project" value="TreeGrafter"/>
</dbReference>
<evidence type="ECO:0000313" key="8">
    <source>
        <dbReference type="EMBL" id="NYI83801.1"/>
    </source>
</evidence>
<dbReference type="Pfam" id="PF00496">
    <property type="entry name" value="SBP_bac_5"/>
    <property type="match status" value="1"/>
</dbReference>
<feature type="signal peptide" evidence="6">
    <location>
        <begin position="1"/>
        <end position="24"/>
    </location>
</feature>
<evidence type="ECO:0000256" key="4">
    <source>
        <dbReference type="ARBA" id="ARBA00022729"/>
    </source>
</evidence>
<dbReference type="InterPro" id="IPR039424">
    <property type="entry name" value="SBP_5"/>
</dbReference>
<keyword evidence="3" id="KW-0813">Transport</keyword>
<keyword evidence="5" id="KW-0472">Membrane</keyword>
<evidence type="ECO:0000256" key="5">
    <source>
        <dbReference type="SAM" id="Phobius"/>
    </source>
</evidence>
<dbReference type="GO" id="GO:0043190">
    <property type="term" value="C:ATP-binding cassette (ABC) transporter complex"/>
    <property type="evidence" value="ECO:0007669"/>
    <property type="project" value="InterPro"/>
</dbReference>
<evidence type="ECO:0000259" key="7">
    <source>
        <dbReference type="Pfam" id="PF00496"/>
    </source>
</evidence>
<proteinExistence type="inferred from homology"/>
<dbReference type="RefSeq" id="WP_179720523.1">
    <property type="nucleotide sequence ID" value="NZ_BAABFH010000001.1"/>
</dbReference>
<evidence type="ECO:0000256" key="6">
    <source>
        <dbReference type="SAM" id="SignalP"/>
    </source>
</evidence>
<reference evidence="8 9" key="1">
    <citation type="submission" date="2020-07" db="EMBL/GenBank/DDBJ databases">
        <title>Sequencing the genomes of 1000 actinobacteria strains.</title>
        <authorList>
            <person name="Klenk H.-P."/>
        </authorList>
    </citation>
    <scope>NUCLEOTIDE SEQUENCE [LARGE SCALE GENOMIC DNA]</scope>
    <source>
        <strain evidence="8 9">DSM 44065</strain>
    </source>
</reference>
<dbReference type="GO" id="GO:0030313">
    <property type="term" value="C:cell envelope"/>
    <property type="evidence" value="ECO:0007669"/>
    <property type="project" value="UniProtKB-SubCell"/>
</dbReference>
<comment type="similarity">
    <text evidence="2">Belongs to the bacterial solute-binding protein 5 family.</text>
</comment>
<feature type="chain" id="PRO_5032685638" evidence="6">
    <location>
        <begin position="25"/>
        <end position="598"/>
    </location>
</feature>
<dbReference type="CDD" id="cd00995">
    <property type="entry name" value="PBP2_NikA_DppA_OppA_like"/>
    <property type="match status" value="1"/>
</dbReference>
<accession>A0A853ARE0</accession>
<evidence type="ECO:0000256" key="3">
    <source>
        <dbReference type="ARBA" id="ARBA00022448"/>
    </source>
</evidence>
<evidence type="ECO:0000256" key="2">
    <source>
        <dbReference type="ARBA" id="ARBA00005695"/>
    </source>
</evidence>
<dbReference type="PIRSF" id="PIRSF002741">
    <property type="entry name" value="MppA"/>
    <property type="match status" value="1"/>
</dbReference>
<dbReference type="InterPro" id="IPR000914">
    <property type="entry name" value="SBP_5_dom"/>
</dbReference>
<dbReference type="Gene3D" id="3.10.105.10">
    <property type="entry name" value="Dipeptide-binding Protein, Domain 3"/>
    <property type="match status" value="1"/>
</dbReference>
<gene>
    <name evidence="8" type="ORF">HNR68_002431</name>
</gene>
<dbReference type="InterPro" id="IPR030678">
    <property type="entry name" value="Peptide/Ni-bd"/>
</dbReference>
<keyword evidence="5" id="KW-1133">Transmembrane helix</keyword>
<feature type="domain" description="Solute-binding protein family 5" evidence="7">
    <location>
        <begin position="79"/>
        <end position="451"/>
    </location>
</feature>
<feature type="transmembrane region" description="Helical" evidence="5">
    <location>
        <begin position="568"/>
        <end position="588"/>
    </location>
</feature>
<keyword evidence="4 6" id="KW-0732">Signal</keyword>
<comment type="subcellular location">
    <subcellularLocation>
        <location evidence="1">Cell envelope</location>
    </subcellularLocation>
</comment>
<evidence type="ECO:0000256" key="1">
    <source>
        <dbReference type="ARBA" id="ARBA00004196"/>
    </source>
</evidence>
<dbReference type="GO" id="GO:0015833">
    <property type="term" value="P:peptide transport"/>
    <property type="evidence" value="ECO:0007669"/>
    <property type="project" value="TreeGrafter"/>
</dbReference>
<evidence type="ECO:0000313" key="9">
    <source>
        <dbReference type="Proteomes" id="UP000587002"/>
    </source>
</evidence>
<keyword evidence="9" id="KW-1185">Reference proteome</keyword>
<dbReference type="PANTHER" id="PTHR30290">
    <property type="entry name" value="PERIPLASMIC BINDING COMPONENT OF ABC TRANSPORTER"/>
    <property type="match status" value="1"/>
</dbReference>
<sequence>MGRRLVALWAVLLVGLLAPVPASAQEDGARPPQGATLRIGLQQQIDSLNPFLGYTLAATDIFRSIYPTLTTYRAEDFAVEPELAESWETSPDKLTWTFHIRRGVTWSDGQPVTARDAAYTFNRMMTDPAAATANGNFVENFETVTAPDDHTLVIRTKSPQATMLAIDAPIVPEHVWSKVTDVASFANDQMPVVGSGPFVLTDYRPEQDVTLTANPDFWRGPPKVAQLQFIQFKNSDAAVQALRKGDVDVVQKLTPAQFDALAGEADVQQVKGQGRRFYELILNPGATNSENEPIGTGHPALKDVRVRQAIDHAIDRQTLVDRVMGGYAQVGGGYLPPIFSDYHWTPPQPRAFDLALANRLLDEAGYPRGEDGIRHTPQGEPLTFDFVLHGSRSEDTQVGEFVKRWLADVGIAVELQPVSDNQLNDRTTAGDFDMVISGWSANPDPDYVLRLQTCAARPSPSGGGNVDSFLCDPQYDDLYARQLGEFDKAKRVELVKQAQARFYEQATGLVLFYQNSLEAYRTDRYSGFTVQPANDGVIVAQQGYWGYYGAQPTDEAVNGASATDYSTVAWVLGGVVVLVGVVVALVIVRRRATADTRE</sequence>
<protein>
    <submittedName>
        <fullName evidence="8">Peptide/nickel transport system substrate-binding protein</fullName>
    </submittedName>
</protein>
<dbReference type="Gene3D" id="3.40.190.10">
    <property type="entry name" value="Periplasmic binding protein-like II"/>
    <property type="match status" value="1"/>
</dbReference>